<gene>
    <name evidence="2" type="ORF">AVEN_262145_1</name>
</gene>
<protein>
    <recommendedName>
        <fullName evidence="4">DDE-1 domain-containing protein</fullName>
    </recommendedName>
</protein>
<evidence type="ECO:0000256" key="1">
    <source>
        <dbReference type="SAM" id="MobiDB-lite"/>
    </source>
</evidence>
<keyword evidence="3" id="KW-1185">Reference proteome</keyword>
<name>A0A4Y2EGV3_ARAVE</name>
<reference evidence="2 3" key="1">
    <citation type="journal article" date="2019" name="Sci. Rep.">
        <title>Orb-weaving spider Araneus ventricosus genome elucidates the spidroin gene catalogue.</title>
        <authorList>
            <person name="Kono N."/>
            <person name="Nakamura H."/>
            <person name="Ohtoshi R."/>
            <person name="Moran D.A.P."/>
            <person name="Shinohara A."/>
            <person name="Yoshida Y."/>
            <person name="Fujiwara M."/>
            <person name="Mori M."/>
            <person name="Tomita M."/>
            <person name="Arakawa K."/>
        </authorList>
    </citation>
    <scope>NUCLEOTIDE SEQUENCE [LARGE SCALE GENOMIC DNA]</scope>
</reference>
<organism evidence="2 3">
    <name type="scientific">Araneus ventricosus</name>
    <name type="common">Orbweaver spider</name>
    <name type="synonym">Epeira ventricosa</name>
    <dbReference type="NCBI Taxonomy" id="182803"/>
    <lineage>
        <taxon>Eukaryota</taxon>
        <taxon>Metazoa</taxon>
        <taxon>Ecdysozoa</taxon>
        <taxon>Arthropoda</taxon>
        <taxon>Chelicerata</taxon>
        <taxon>Arachnida</taxon>
        <taxon>Araneae</taxon>
        <taxon>Araneomorphae</taxon>
        <taxon>Entelegynae</taxon>
        <taxon>Araneoidea</taxon>
        <taxon>Araneidae</taxon>
        <taxon>Araneus</taxon>
    </lineage>
</organism>
<feature type="region of interest" description="Disordered" evidence="1">
    <location>
        <begin position="1"/>
        <end position="21"/>
    </location>
</feature>
<dbReference type="AlphaFoldDB" id="A0A4Y2EGV3"/>
<proteinExistence type="predicted"/>
<evidence type="ECO:0000313" key="2">
    <source>
        <dbReference type="EMBL" id="GBM28383.1"/>
    </source>
</evidence>
<dbReference type="OrthoDB" id="4327074at2759"/>
<comment type="caution">
    <text evidence="2">The sequence shown here is derived from an EMBL/GenBank/DDBJ whole genome shotgun (WGS) entry which is preliminary data.</text>
</comment>
<sequence length="100" mass="11110">MYETGISTVPNRTPKVVTPKGKKKPVCEISSEERGQTVTAVCCMSATRVFVPPALILSRKRMNPLLYKDAHNGTLPLISDTGYMNSHLFIDWLKHFATAC</sequence>
<dbReference type="Proteomes" id="UP000499080">
    <property type="component" value="Unassembled WGS sequence"/>
</dbReference>
<evidence type="ECO:0008006" key="4">
    <source>
        <dbReference type="Google" id="ProtNLM"/>
    </source>
</evidence>
<dbReference type="EMBL" id="BGPR01000610">
    <property type="protein sequence ID" value="GBM28383.1"/>
    <property type="molecule type" value="Genomic_DNA"/>
</dbReference>
<feature type="compositionally biased region" description="Polar residues" evidence="1">
    <location>
        <begin position="1"/>
        <end position="11"/>
    </location>
</feature>
<accession>A0A4Y2EGV3</accession>
<evidence type="ECO:0000313" key="3">
    <source>
        <dbReference type="Proteomes" id="UP000499080"/>
    </source>
</evidence>